<feature type="transmembrane region" description="Helical" evidence="6">
    <location>
        <begin position="237"/>
        <end position="256"/>
    </location>
</feature>
<evidence type="ECO:0000313" key="8">
    <source>
        <dbReference type="EMBL" id="MDR7364596.1"/>
    </source>
</evidence>
<feature type="transmembrane region" description="Helical" evidence="6">
    <location>
        <begin position="521"/>
        <end position="543"/>
    </location>
</feature>
<protein>
    <submittedName>
        <fullName evidence="8">RND superfamily putative drug exporter</fullName>
    </submittedName>
</protein>
<dbReference type="Pfam" id="PF03176">
    <property type="entry name" value="MMPL"/>
    <property type="match status" value="2"/>
</dbReference>
<comment type="caution">
    <text evidence="8">The sequence shown here is derived from an EMBL/GenBank/DDBJ whole genome shotgun (WGS) entry which is preliminary data.</text>
</comment>
<feature type="transmembrane region" description="Helical" evidence="6">
    <location>
        <begin position="310"/>
        <end position="333"/>
    </location>
</feature>
<organism evidence="8 9">
    <name type="scientific">Nocardioides marmoribigeumensis</name>
    <dbReference type="NCBI Taxonomy" id="433649"/>
    <lineage>
        <taxon>Bacteria</taxon>
        <taxon>Bacillati</taxon>
        <taxon>Actinomycetota</taxon>
        <taxon>Actinomycetes</taxon>
        <taxon>Propionibacteriales</taxon>
        <taxon>Nocardioidaceae</taxon>
        <taxon>Nocardioides</taxon>
    </lineage>
</organism>
<evidence type="ECO:0000256" key="6">
    <source>
        <dbReference type="SAM" id="Phobius"/>
    </source>
</evidence>
<feature type="transmembrane region" description="Helical" evidence="6">
    <location>
        <begin position="276"/>
        <end position="304"/>
    </location>
</feature>
<feature type="transmembrane region" description="Helical" evidence="6">
    <location>
        <begin position="359"/>
        <end position="383"/>
    </location>
</feature>
<dbReference type="Proteomes" id="UP001183648">
    <property type="component" value="Unassembled WGS sequence"/>
</dbReference>
<dbReference type="PROSITE" id="PS50156">
    <property type="entry name" value="SSD"/>
    <property type="match status" value="1"/>
</dbReference>
<keyword evidence="9" id="KW-1185">Reference proteome</keyword>
<dbReference type="InterPro" id="IPR050545">
    <property type="entry name" value="Mycobact_MmpL"/>
</dbReference>
<evidence type="ECO:0000313" key="9">
    <source>
        <dbReference type="Proteomes" id="UP001183648"/>
    </source>
</evidence>
<dbReference type="RefSeq" id="WP_310306395.1">
    <property type="nucleotide sequence ID" value="NZ_BAAAPS010000006.1"/>
</dbReference>
<feature type="transmembrane region" description="Helical" evidence="6">
    <location>
        <begin position="211"/>
        <end position="231"/>
    </location>
</feature>
<gene>
    <name evidence="8" type="ORF">J2S63_004149</name>
</gene>
<feature type="transmembrane region" description="Helical" evidence="6">
    <location>
        <begin position="634"/>
        <end position="656"/>
    </location>
</feature>
<sequence>MSSFLFRLGRAVSRRARRVVALWLLVLVGVGAVAGLLGGQLRDDLSIPGTESQAGLDVLDTRFPELTGTLGQVVFGAPRGGRISDYRAVVDRRIKAIEDVDHVRFASHPFEKGQRALSISEDGRYALVQVQLDLPLEKVTPQVRDDIGEAARGSASSASSAAPTVHLGGQMFTTTSTPVSVTEAVGLVVALVVLLMTLGSFVAAGIPLLTAVLGVGITMSGVLVLARFFAINSSTPSLAIMIGLAVGIDYALFIAARHRAQLAEGMEVEESVARSVATAGSAVIFAGATVIVALCGLVVARIPFLTVMGFAGATAVAVAVLIAVTLVPAALALGGERLRPRKPTAAAGPRRRRTLGDRWVGLVTARPALTVGVALAGLVLLALPAKDLALGLPDVGSHEKGSTERTTYDLISREYGAGFNGPLLVVVDIIRTTDPVGVMRKIGDDVEKVPGVDAVALTTPNRKADLGIVQVIPEHGQTDPRTSQLVRDLRAAGPGIEKKYDVSDLMVTGQTAVTIDVSDRLAGALLPFGLVVVGFSLLLLMLVFRSVWVPVKATLGYLFSVAASFGAVVLVFQEGHLAELLNVEKEGPVLSFLPIILMGVLFGLAMDYEVFLVSRMREDWVHHRDAAGAIRRGFTSSARVVTAAAVIMVAVFASFVPEGDASVKPMAFGLAVGVLVDAFVVRMTLVPAVLALLGERAWWLPTWLEQRLPRLDIEGEGLTAHLEHEEWTASHGPATVRAEGLRVVDPTTGASLVPGLSLTLAPGQVVVLTGSVAQRRAALSVVSGRLRPSSGRVVVLDRMVPEESAWVRSRVAVDTTVPSRDPREPLVLLDLANGGIGRSADDVRRLAESGVAVLVACPAESLDDPVLERLGAPAVVPLSGSDREEVLA</sequence>
<feature type="transmembrane region" description="Helical" evidence="6">
    <location>
        <begin position="184"/>
        <end position="204"/>
    </location>
</feature>
<proteinExistence type="predicted"/>
<comment type="subcellular location">
    <subcellularLocation>
        <location evidence="1">Cell membrane</location>
        <topology evidence="1">Multi-pass membrane protein</topology>
    </subcellularLocation>
</comment>
<accession>A0ABU2C1P7</accession>
<feature type="domain" description="SSD" evidence="7">
    <location>
        <begin position="186"/>
        <end position="333"/>
    </location>
</feature>
<dbReference type="InterPro" id="IPR004869">
    <property type="entry name" value="MMPL_dom"/>
</dbReference>
<name>A0ABU2C1P7_9ACTN</name>
<evidence type="ECO:0000256" key="1">
    <source>
        <dbReference type="ARBA" id="ARBA00004651"/>
    </source>
</evidence>
<feature type="transmembrane region" description="Helical" evidence="6">
    <location>
        <begin position="668"/>
        <end position="693"/>
    </location>
</feature>
<evidence type="ECO:0000256" key="4">
    <source>
        <dbReference type="ARBA" id="ARBA00022989"/>
    </source>
</evidence>
<dbReference type="SUPFAM" id="SSF82866">
    <property type="entry name" value="Multidrug efflux transporter AcrB transmembrane domain"/>
    <property type="match status" value="2"/>
</dbReference>
<dbReference type="PANTHER" id="PTHR33406:SF13">
    <property type="entry name" value="MEMBRANE PROTEIN YDFJ"/>
    <property type="match status" value="1"/>
</dbReference>
<evidence type="ECO:0000256" key="5">
    <source>
        <dbReference type="ARBA" id="ARBA00023136"/>
    </source>
</evidence>
<dbReference type="Gene3D" id="1.20.1640.10">
    <property type="entry name" value="Multidrug efflux transporter AcrB transmembrane domain"/>
    <property type="match status" value="2"/>
</dbReference>
<keyword evidence="4 6" id="KW-1133">Transmembrane helix</keyword>
<feature type="transmembrane region" description="Helical" evidence="6">
    <location>
        <begin position="592"/>
        <end position="613"/>
    </location>
</feature>
<keyword evidence="5 6" id="KW-0472">Membrane</keyword>
<evidence type="ECO:0000256" key="3">
    <source>
        <dbReference type="ARBA" id="ARBA00022692"/>
    </source>
</evidence>
<feature type="transmembrane region" description="Helical" evidence="6">
    <location>
        <begin position="555"/>
        <end position="572"/>
    </location>
</feature>
<dbReference type="EMBL" id="JAVDYG010000001">
    <property type="protein sequence ID" value="MDR7364596.1"/>
    <property type="molecule type" value="Genomic_DNA"/>
</dbReference>
<reference evidence="8 9" key="1">
    <citation type="submission" date="2023-07" db="EMBL/GenBank/DDBJ databases">
        <title>Sequencing the genomes of 1000 actinobacteria strains.</title>
        <authorList>
            <person name="Klenk H.-P."/>
        </authorList>
    </citation>
    <scope>NUCLEOTIDE SEQUENCE [LARGE SCALE GENOMIC DNA]</scope>
    <source>
        <strain evidence="8 9">DSM 19426</strain>
    </source>
</reference>
<keyword evidence="2" id="KW-1003">Cell membrane</keyword>
<keyword evidence="3 6" id="KW-0812">Transmembrane</keyword>
<dbReference type="PANTHER" id="PTHR33406">
    <property type="entry name" value="MEMBRANE PROTEIN MJ1562-RELATED"/>
    <property type="match status" value="1"/>
</dbReference>
<evidence type="ECO:0000256" key="2">
    <source>
        <dbReference type="ARBA" id="ARBA00022475"/>
    </source>
</evidence>
<dbReference type="InterPro" id="IPR000731">
    <property type="entry name" value="SSD"/>
</dbReference>
<evidence type="ECO:0000259" key="7">
    <source>
        <dbReference type="PROSITE" id="PS50156"/>
    </source>
</evidence>